<comment type="caution">
    <text evidence="3">The sequence shown here is derived from an EMBL/GenBank/DDBJ whole genome shotgun (WGS) entry which is preliminary data.</text>
</comment>
<feature type="transmembrane region" description="Helical" evidence="1">
    <location>
        <begin position="170"/>
        <end position="187"/>
    </location>
</feature>
<feature type="transmembrane region" description="Helical" evidence="1">
    <location>
        <begin position="46"/>
        <end position="65"/>
    </location>
</feature>
<evidence type="ECO:0008006" key="5">
    <source>
        <dbReference type="Google" id="ProtNLM"/>
    </source>
</evidence>
<proteinExistence type="predicted"/>
<dbReference type="EMBL" id="CAJNOM010007652">
    <property type="protein sequence ID" value="CAF1676487.1"/>
    <property type="molecule type" value="Genomic_DNA"/>
</dbReference>
<organism evidence="3 4">
    <name type="scientific">Adineta steineri</name>
    <dbReference type="NCBI Taxonomy" id="433720"/>
    <lineage>
        <taxon>Eukaryota</taxon>
        <taxon>Metazoa</taxon>
        <taxon>Spiralia</taxon>
        <taxon>Gnathifera</taxon>
        <taxon>Rotifera</taxon>
        <taxon>Eurotatoria</taxon>
        <taxon>Bdelloidea</taxon>
        <taxon>Adinetida</taxon>
        <taxon>Adinetidae</taxon>
        <taxon>Adineta</taxon>
    </lineage>
</organism>
<sequence length="189" mass="22164">MKYDCLRGNERFNDGSSITTLIIIFLFPLKFWIHSFAQMSQISNRSFLHIQCMLLDYFLRIFIHMDQWLNACVACERAITVVKGARFIITTFQFFASFIINFNSAFILIAQKPRRQSTIQRKRNFKDISKENCREHKHLFIALAILVILALPRLIISFTSKCMQSSKDSWLFLSAYLISLIPSNAYFHC</sequence>
<feature type="non-terminal residue" evidence="3">
    <location>
        <position position="1"/>
    </location>
</feature>
<dbReference type="EMBL" id="CAJNOI010007220">
    <property type="protein sequence ID" value="CAF1586561.1"/>
    <property type="molecule type" value="Genomic_DNA"/>
</dbReference>
<protein>
    <recommendedName>
        <fullName evidence="5">G-protein coupled receptors family 1 profile domain-containing protein</fullName>
    </recommendedName>
</protein>
<keyword evidence="1" id="KW-1133">Transmembrane helix</keyword>
<evidence type="ECO:0000313" key="2">
    <source>
        <dbReference type="EMBL" id="CAF1586561.1"/>
    </source>
</evidence>
<keyword evidence="1" id="KW-0472">Membrane</keyword>
<evidence type="ECO:0000313" key="3">
    <source>
        <dbReference type="EMBL" id="CAF1676487.1"/>
    </source>
</evidence>
<feature type="transmembrane region" description="Helical" evidence="1">
    <location>
        <begin position="85"/>
        <end position="110"/>
    </location>
</feature>
<name>A0A816GP36_9BILA</name>
<feature type="transmembrane region" description="Helical" evidence="1">
    <location>
        <begin position="139"/>
        <end position="158"/>
    </location>
</feature>
<gene>
    <name evidence="2" type="ORF">BJG266_LOCUS49214</name>
    <name evidence="3" type="ORF">QVE165_LOCUS66293</name>
</gene>
<dbReference type="Proteomes" id="UP000663832">
    <property type="component" value="Unassembled WGS sequence"/>
</dbReference>
<dbReference type="Proteomes" id="UP000663877">
    <property type="component" value="Unassembled WGS sequence"/>
</dbReference>
<evidence type="ECO:0000313" key="4">
    <source>
        <dbReference type="Proteomes" id="UP000663832"/>
    </source>
</evidence>
<accession>A0A816GP36</accession>
<feature type="transmembrane region" description="Helical" evidence="1">
    <location>
        <begin position="16"/>
        <end position="34"/>
    </location>
</feature>
<evidence type="ECO:0000256" key="1">
    <source>
        <dbReference type="SAM" id="Phobius"/>
    </source>
</evidence>
<keyword evidence="1" id="KW-0812">Transmembrane</keyword>
<dbReference type="AlphaFoldDB" id="A0A816GP36"/>
<keyword evidence="4" id="KW-1185">Reference proteome</keyword>
<reference evidence="3" key="1">
    <citation type="submission" date="2021-02" db="EMBL/GenBank/DDBJ databases">
        <authorList>
            <person name="Nowell W R."/>
        </authorList>
    </citation>
    <scope>NUCLEOTIDE SEQUENCE</scope>
</reference>